<dbReference type="OrthoDB" id="9984864at2"/>
<reference evidence="1 2" key="1">
    <citation type="submission" date="2008-03" db="EMBL/GenBank/DDBJ databases">
        <title>Complete sequence of chromosome of Methylobacterium radiotolerans JCM 2831.</title>
        <authorList>
            <consortium name="US DOE Joint Genome Institute"/>
            <person name="Copeland A."/>
            <person name="Lucas S."/>
            <person name="Lapidus A."/>
            <person name="Glavina del Rio T."/>
            <person name="Dalin E."/>
            <person name="Tice H."/>
            <person name="Bruce D."/>
            <person name="Goodwin L."/>
            <person name="Pitluck S."/>
            <person name="Kiss H."/>
            <person name="Brettin T."/>
            <person name="Detter J.C."/>
            <person name="Han C."/>
            <person name="Kuske C.R."/>
            <person name="Schmutz J."/>
            <person name="Larimer F."/>
            <person name="Land M."/>
            <person name="Hauser L."/>
            <person name="Kyrpides N."/>
            <person name="Mikhailova N."/>
            <person name="Marx C.J."/>
            <person name="Richardson P."/>
        </authorList>
    </citation>
    <scope>NUCLEOTIDE SEQUENCE [LARGE SCALE GENOMIC DNA]</scope>
    <source>
        <strain evidence="2">ATCC 27329 / DSM 1819 / JCM 2831 / NBRC 15690 / NCIMB 10815 / 0-1</strain>
    </source>
</reference>
<protein>
    <submittedName>
        <fullName evidence="1">Uncharacterized protein</fullName>
    </submittedName>
</protein>
<dbReference type="Proteomes" id="UP000006589">
    <property type="component" value="Chromosome"/>
</dbReference>
<organism evidence="1 2">
    <name type="scientific">Methylobacterium radiotolerans (strain ATCC 27329 / DSM 1819 / JCM 2831 / NBRC 15690 / NCIMB 10815 / 0-1)</name>
    <dbReference type="NCBI Taxonomy" id="426355"/>
    <lineage>
        <taxon>Bacteria</taxon>
        <taxon>Pseudomonadati</taxon>
        <taxon>Pseudomonadota</taxon>
        <taxon>Alphaproteobacteria</taxon>
        <taxon>Hyphomicrobiales</taxon>
        <taxon>Methylobacteriaceae</taxon>
        <taxon>Methylobacterium</taxon>
    </lineage>
</organism>
<dbReference type="HOGENOM" id="CLU_2193871_0_0_5"/>
<evidence type="ECO:0000313" key="1">
    <source>
        <dbReference type="EMBL" id="ACB27145.1"/>
    </source>
</evidence>
<dbReference type="EMBL" id="CP001001">
    <property type="protein sequence ID" value="ACB27145.1"/>
    <property type="molecule type" value="Genomic_DNA"/>
</dbReference>
<dbReference type="STRING" id="426355.Mrad2831_5188"/>
<dbReference type="GeneID" id="6141258"/>
<dbReference type="PATRIC" id="fig|426355.14.peg.5255"/>
<evidence type="ECO:0000313" key="2">
    <source>
        <dbReference type="Proteomes" id="UP000006589"/>
    </source>
</evidence>
<dbReference type="AlphaFoldDB" id="B1LW82"/>
<dbReference type="KEGG" id="mrd:Mrad2831_5188"/>
<accession>B1LW82</accession>
<gene>
    <name evidence="1" type="ordered locus">Mrad2831_5188</name>
</gene>
<name>B1LW82_METRJ</name>
<sequence length="108" mass="12290">MSDDFHDGNDARRYRARLRRQRRYQADYRSKLKQVRAPQKADIAAACFEELLVILGKDSKAVTGFVNAVLRRLSERFDKQEVADRFSLLVARAARDHARHGDGDGSAA</sequence>
<proteinExistence type="predicted"/>
<dbReference type="RefSeq" id="WP_012322089.1">
    <property type="nucleotide sequence ID" value="NC_010505.1"/>
</dbReference>